<evidence type="ECO:0000256" key="1">
    <source>
        <dbReference type="ARBA" id="ARBA00022553"/>
    </source>
</evidence>
<evidence type="ECO:0000256" key="2">
    <source>
        <dbReference type="ARBA" id="ARBA00023015"/>
    </source>
</evidence>
<feature type="domain" description="Response regulatory" evidence="7">
    <location>
        <begin position="4"/>
        <end position="122"/>
    </location>
</feature>
<dbReference type="SMART" id="SM00448">
    <property type="entry name" value="REC"/>
    <property type="match status" value="1"/>
</dbReference>
<dbReference type="CDD" id="cd06170">
    <property type="entry name" value="LuxR_C_like"/>
    <property type="match status" value="1"/>
</dbReference>
<evidence type="ECO:0000313" key="9">
    <source>
        <dbReference type="Proteomes" id="UP000584670"/>
    </source>
</evidence>
<keyword evidence="9" id="KW-1185">Reference proteome</keyword>
<gene>
    <name evidence="8" type="ORF">H4N64_19170</name>
</gene>
<dbReference type="SMART" id="SM00421">
    <property type="entry name" value="HTH_LUXR"/>
    <property type="match status" value="1"/>
</dbReference>
<evidence type="ECO:0000259" key="6">
    <source>
        <dbReference type="PROSITE" id="PS50043"/>
    </source>
</evidence>
<feature type="modified residue" description="4-aspartylphosphate" evidence="5">
    <location>
        <position position="55"/>
    </location>
</feature>
<dbReference type="RefSeq" id="WP_186283585.1">
    <property type="nucleotide sequence ID" value="NZ_JACMSF010000019.1"/>
</dbReference>
<keyword evidence="4" id="KW-0804">Transcription</keyword>
<accession>A0A7X1J8M6</accession>
<protein>
    <submittedName>
        <fullName evidence="8">Response regulator transcription factor</fullName>
    </submittedName>
</protein>
<dbReference type="InterPro" id="IPR001789">
    <property type="entry name" value="Sig_transdc_resp-reg_receiver"/>
</dbReference>
<dbReference type="AlphaFoldDB" id="A0A7X1J8M6"/>
<comment type="caution">
    <text evidence="8">The sequence shown here is derived from an EMBL/GenBank/DDBJ whole genome shotgun (WGS) entry which is preliminary data.</text>
</comment>
<dbReference type="SUPFAM" id="SSF52172">
    <property type="entry name" value="CheY-like"/>
    <property type="match status" value="1"/>
</dbReference>
<dbReference type="GO" id="GO:0003677">
    <property type="term" value="F:DNA binding"/>
    <property type="evidence" value="ECO:0007669"/>
    <property type="project" value="UniProtKB-KW"/>
</dbReference>
<dbReference type="InterPro" id="IPR039420">
    <property type="entry name" value="WalR-like"/>
</dbReference>
<dbReference type="GO" id="GO:0000160">
    <property type="term" value="P:phosphorelay signal transduction system"/>
    <property type="evidence" value="ECO:0007669"/>
    <property type="project" value="InterPro"/>
</dbReference>
<evidence type="ECO:0000256" key="3">
    <source>
        <dbReference type="ARBA" id="ARBA00023125"/>
    </source>
</evidence>
<organism evidence="8 9">
    <name type="scientific">Streptomyces cupreus</name>
    <dbReference type="NCBI Taxonomy" id="2759956"/>
    <lineage>
        <taxon>Bacteria</taxon>
        <taxon>Bacillati</taxon>
        <taxon>Actinomycetota</taxon>
        <taxon>Actinomycetes</taxon>
        <taxon>Kitasatosporales</taxon>
        <taxon>Streptomycetaceae</taxon>
        <taxon>Streptomyces</taxon>
    </lineage>
</organism>
<dbReference type="PANTHER" id="PTHR43214">
    <property type="entry name" value="TWO-COMPONENT RESPONSE REGULATOR"/>
    <property type="match status" value="1"/>
</dbReference>
<dbReference type="CDD" id="cd17535">
    <property type="entry name" value="REC_NarL-like"/>
    <property type="match status" value="1"/>
</dbReference>
<dbReference type="InterPro" id="IPR011006">
    <property type="entry name" value="CheY-like_superfamily"/>
</dbReference>
<dbReference type="EMBL" id="JACMSF010000019">
    <property type="protein sequence ID" value="MBC2903702.1"/>
    <property type="molecule type" value="Genomic_DNA"/>
</dbReference>
<keyword evidence="1 5" id="KW-0597">Phosphoprotein</keyword>
<dbReference type="Pfam" id="PF00072">
    <property type="entry name" value="Response_reg"/>
    <property type="match status" value="1"/>
</dbReference>
<dbReference type="InterPro" id="IPR016032">
    <property type="entry name" value="Sig_transdc_resp-reg_C-effctor"/>
</dbReference>
<dbReference type="InterPro" id="IPR058245">
    <property type="entry name" value="NreC/VraR/RcsB-like_REC"/>
</dbReference>
<evidence type="ECO:0000313" key="8">
    <source>
        <dbReference type="EMBL" id="MBC2903702.1"/>
    </source>
</evidence>
<proteinExistence type="predicted"/>
<dbReference type="Gene3D" id="3.40.50.2300">
    <property type="match status" value="1"/>
</dbReference>
<evidence type="ECO:0000259" key="7">
    <source>
        <dbReference type="PROSITE" id="PS50110"/>
    </source>
</evidence>
<dbReference type="SUPFAM" id="SSF46894">
    <property type="entry name" value="C-terminal effector domain of the bipartite response regulators"/>
    <property type="match status" value="1"/>
</dbReference>
<dbReference type="InterPro" id="IPR000792">
    <property type="entry name" value="Tscrpt_reg_LuxR_C"/>
</dbReference>
<evidence type="ECO:0000256" key="4">
    <source>
        <dbReference type="ARBA" id="ARBA00023163"/>
    </source>
</evidence>
<keyword evidence="2" id="KW-0805">Transcription regulation</keyword>
<dbReference type="PRINTS" id="PR00038">
    <property type="entry name" value="HTHLUXR"/>
</dbReference>
<dbReference type="PROSITE" id="PS50043">
    <property type="entry name" value="HTH_LUXR_2"/>
    <property type="match status" value="1"/>
</dbReference>
<keyword evidence="3" id="KW-0238">DNA-binding</keyword>
<dbReference type="PROSITE" id="PS00622">
    <property type="entry name" value="HTH_LUXR_1"/>
    <property type="match status" value="1"/>
</dbReference>
<dbReference type="GO" id="GO:0006355">
    <property type="term" value="P:regulation of DNA-templated transcription"/>
    <property type="evidence" value="ECO:0007669"/>
    <property type="project" value="InterPro"/>
</dbReference>
<evidence type="ECO:0000256" key="5">
    <source>
        <dbReference type="PROSITE-ProRule" id="PRU00169"/>
    </source>
</evidence>
<dbReference type="PANTHER" id="PTHR43214:SF24">
    <property type="entry name" value="TRANSCRIPTIONAL REGULATORY PROTEIN NARL-RELATED"/>
    <property type="match status" value="1"/>
</dbReference>
<dbReference type="Pfam" id="PF00196">
    <property type="entry name" value="GerE"/>
    <property type="match status" value="1"/>
</dbReference>
<reference evidence="8 9" key="1">
    <citation type="submission" date="2020-08" db="EMBL/GenBank/DDBJ databases">
        <title>Streptomyces sp. PSKA01 genome sequencing and assembly.</title>
        <authorList>
            <person name="Mandal S."/>
            <person name="Maiti P.K."/>
            <person name="Das P."/>
        </authorList>
    </citation>
    <scope>NUCLEOTIDE SEQUENCE [LARGE SCALE GENOMIC DNA]</scope>
    <source>
        <strain evidence="8 9">PSKA01</strain>
    </source>
</reference>
<name>A0A7X1J8M6_9ACTN</name>
<sequence>MDIRVVLCDEQRLVRAGLRSILDSETGITVVGEVDRIADAMGMVRRLNPAVVVMDVNSLRYEGGTAVREFAEMRSDQPGGVVVLAAAGDTDLVTQALLAGARGFLLKEDPAEQLVCAVRMVAVGAVVLTGSVTRPLLRRLAAERDPVTDRETCSLDRLTSRELEILRHIAQGYSTHQVAGLLFISETTVRSHIHHLLQKLELRSRSQAIALAYRSGLVASPPCAPEADSAREP</sequence>
<dbReference type="PROSITE" id="PS50110">
    <property type="entry name" value="RESPONSE_REGULATORY"/>
    <property type="match status" value="1"/>
</dbReference>
<dbReference type="Proteomes" id="UP000584670">
    <property type="component" value="Unassembled WGS sequence"/>
</dbReference>
<feature type="domain" description="HTH luxR-type" evidence="6">
    <location>
        <begin position="151"/>
        <end position="216"/>
    </location>
</feature>